<reference evidence="2" key="2">
    <citation type="submission" date="2015-05" db="EMBL/GenBank/DDBJ databases">
        <title>The biosynthetic gene cluster for the epothilones from Sorangium cellulosum So0157-2.</title>
        <authorList>
            <person name="Li Y.Z."/>
            <person name="Li Z.F."/>
            <person name="Xia Z.J."/>
            <person name="Zhao J.Y."/>
            <person name="Sun X."/>
            <person name="Zhao L."/>
            <person name="Hu W."/>
            <person name="Liu H."/>
            <person name="Wu Z.H."/>
            <person name="Liu W.F."/>
        </authorList>
    </citation>
    <scope>NUCLEOTIDE SEQUENCE</scope>
    <source>
        <strain evidence="2">So0157-2</strain>
    </source>
</reference>
<proteinExistence type="predicted"/>
<evidence type="ECO:0000313" key="2">
    <source>
        <dbReference type="EMBL" id="AKI82209.1"/>
    </source>
</evidence>
<feature type="region of interest" description="Disordered" evidence="1">
    <location>
        <begin position="158"/>
        <end position="180"/>
    </location>
</feature>
<feature type="compositionally biased region" description="Low complexity" evidence="1">
    <location>
        <begin position="167"/>
        <end position="176"/>
    </location>
</feature>
<protein>
    <submittedName>
        <fullName evidence="2">Uncharacterized protein</fullName>
    </submittedName>
</protein>
<dbReference type="PROSITE" id="PS51257">
    <property type="entry name" value="PROKAR_LIPOPROTEIN"/>
    <property type="match status" value="1"/>
</dbReference>
<accession>A0A0G2Y7C3</accession>
<organism evidence="2">
    <name type="scientific">Sorangium cellulosum So0157-2</name>
    <dbReference type="NCBI Taxonomy" id="1254432"/>
    <lineage>
        <taxon>Bacteria</taxon>
        <taxon>Pseudomonadati</taxon>
        <taxon>Myxococcota</taxon>
        <taxon>Polyangia</taxon>
        <taxon>Polyangiales</taxon>
        <taxon>Polyangiaceae</taxon>
        <taxon>Sorangium</taxon>
    </lineage>
</organism>
<evidence type="ECO:0000256" key="1">
    <source>
        <dbReference type="SAM" id="MobiDB-lite"/>
    </source>
</evidence>
<name>A0A0G2Y7C3_SORCE</name>
<sequence>MRTPTHSAILILLGLAGCDNEPRPASPNPPQLVAGVPKDVVDREIAQKVRRAQDSVAAGVQCASRPGITLPDTLKCVEDRSRQAAVTAASPDAGPAVAGPVDDAAAAQVSKEFQDAVARADQRFRATATTAKDESDPAVRRALDELDQDLQRATADELMRQAASAETGATSADTGSQGAGGGQTAQLATLLFAAGCMAYTGSVQGCALAAQFLSSLFGDRSGGAIDVERARRISEGGKALAEGTCDAECLVELYESSGAREEVERQVGEAIDKQLGPERHRQVMDAFRIFRCIDGIRPTTGTAIAAALGRCGVIGKDAAAAARVISNCHERGGLDCANEAAKCLVYRETKWTWSCE</sequence>
<dbReference type="EMBL" id="EU414841">
    <property type="protein sequence ID" value="AKI82209.1"/>
    <property type="molecule type" value="Genomic_DNA"/>
</dbReference>
<dbReference type="AlphaFoldDB" id="A0A0G2Y7C3"/>
<reference evidence="2" key="1">
    <citation type="journal article" date="2013" name="Appl. Microbiol. Biotechnol.">
        <title>Characteristics and activity analysis of epothilone operon promoters from Sorangium cellulosum strains in Escherichia coli.</title>
        <authorList>
            <person name="Zhu L.P."/>
            <person name="Li Z.F."/>
            <person name="Sun X."/>
            <person name="Li S.G."/>
            <person name="Li Y.Z."/>
        </authorList>
    </citation>
    <scope>NUCLEOTIDE SEQUENCE</scope>
    <source>
        <strain evidence="2">So0157-2</strain>
    </source>
</reference>